<dbReference type="Proteomes" id="UP000198844">
    <property type="component" value="Unassembled WGS sequence"/>
</dbReference>
<protein>
    <submittedName>
        <fullName evidence="1">Uncharacterized protein</fullName>
    </submittedName>
</protein>
<gene>
    <name evidence="1" type="ORF">SAMN05192563_1015114</name>
</gene>
<dbReference type="AlphaFoldDB" id="A0A1I7EA81"/>
<dbReference type="EMBL" id="FPBH01000015">
    <property type="protein sequence ID" value="SFU20841.1"/>
    <property type="molecule type" value="Genomic_DNA"/>
</dbReference>
<evidence type="ECO:0000313" key="1">
    <source>
        <dbReference type="EMBL" id="SFU20841.1"/>
    </source>
</evidence>
<reference evidence="1 2" key="1">
    <citation type="submission" date="2016-10" db="EMBL/GenBank/DDBJ databases">
        <authorList>
            <person name="de Groot N.N."/>
        </authorList>
    </citation>
    <scope>NUCLEOTIDE SEQUENCE [LARGE SCALE GENOMIC DNA]</scope>
    <source>
        <strain evidence="1 2">LMG 27731</strain>
    </source>
</reference>
<accession>A0A1I7EA81</accession>
<sequence length="73" mass="8413">MTIMNHYRGHVLAIEEVRNTDGSHSAYGIIFFRGEVLMRARQSERFDNECAAYVSAMQWARAWVDENGFEATV</sequence>
<evidence type="ECO:0000313" key="2">
    <source>
        <dbReference type="Proteomes" id="UP000198844"/>
    </source>
</evidence>
<organism evidence="1 2">
    <name type="scientific">Paraburkholderia aspalathi</name>
    <dbReference type="NCBI Taxonomy" id="1324617"/>
    <lineage>
        <taxon>Bacteria</taxon>
        <taxon>Pseudomonadati</taxon>
        <taxon>Pseudomonadota</taxon>
        <taxon>Betaproteobacteria</taxon>
        <taxon>Burkholderiales</taxon>
        <taxon>Burkholderiaceae</taxon>
        <taxon>Paraburkholderia</taxon>
    </lineage>
</organism>
<name>A0A1I7EA81_9BURK</name>
<proteinExistence type="predicted"/>